<keyword evidence="7" id="KW-0808">Transferase</keyword>
<dbReference type="InterPro" id="IPR022924">
    <property type="entry name" value="Cardiolipin_synthase"/>
</dbReference>
<evidence type="ECO:0000256" key="6">
    <source>
        <dbReference type="ARBA" id="ARBA00022525"/>
    </source>
</evidence>
<evidence type="ECO:0000256" key="4">
    <source>
        <dbReference type="ARBA" id="ARBA00022475"/>
    </source>
</evidence>
<dbReference type="SUPFAM" id="SSF56024">
    <property type="entry name" value="Phospholipase D/nuclease"/>
    <property type="match status" value="2"/>
</dbReference>
<evidence type="ECO:0000256" key="15">
    <source>
        <dbReference type="NCBIfam" id="TIGR04265"/>
    </source>
</evidence>
<evidence type="ECO:0000256" key="2">
    <source>
        <dbReference type="ARBA" id="ARBA00004613"/>
    </source>
</evidence>
<dbReference type="AlphaFoldDB" id="A0A8J6ZDS8"/>
<name>A0A8J6ZDS8_9RHOB</name>
<dbReference type="GO" id="GO:0005886">
    <property type="term" value="C:plasma membrane"/>
    <property type="evidence" value="ECO:0007669"/>
    <property type="project" value="UniProtKB-SubCell"/>
</dbReference>
<organism evidence="18 19">
    <name type="scientific">Mangrovicoccus algicola</name>
    <dbReference type="NCBI Taxonomy" id="2771008"/>
    <lineage>
        <taxon>Bacteria</taxon>
        <taxon>Pseudomonadati</taxon>
        <taxon>Pseudomonadota</taxon>
        <taxon>Alphaproteobacteria</taxon>
        <taxon>Rhodobacterales</taxon>
        <taxon>Paracoccaceae</taxon>
        <taxon>Mangrovicoccus</taxon>
    </lineage>
</organism>
<comment type="subcellular location">
    <subcellularLocation>
        <location evidence="3">Cell membrane</location>
        <topology evidence="3">Multi-pass membrane protein</topology>
    </subcellularLocation>
    <subcellularLocation>
        <location evidence="2">Secreted</location>
    </subcellularLocation>
</comment>
<feature type="domain" description="PLD phosphodiesterase" evidence="17">
    <location>
        <begin position="207"/>
        <end position="234"/>
    </location>
</feature>
<dbReference type="GO" id="GO:0008808">
    <property type="term" value="F:cardiolipin synthase activity"/>
    <property type="evidence" value="ECO:0007669"/>
    <property type="project" value="UniProtKB-UniRule"/>
</dbReference>
<evidence type="ECO:0000256" key="12">
    <source>
        <dbReference type="ARBA" id="ARBA00023136"/>
    </source>
</evidence>
<dbReference type="Gene3D" id="3.30.870.10">
    <property type="entry name" value="Endonuclease Chain A"/>
    <property type="match status" value="2"/>
</dbReference>
<evidence type="ECO:0000313" key="19">
    <source>
        <dbReference type="Proteomes" id="UP000609121"/>
    </source>
</evidence>
<evidence type="ECO:0000256" key="1">
    <source>
        <dbReference type="ARBA" id="ARBA00003145"/>
    </source>
</evidence>
<evidence type="ECO:0000256" key="11">
    <source>
        <dbReference type="ARBA" id="ARBA00023098"/>
    </source>
</evidence>
<gene>
    <name evidence="18" type="primary">cls</name>
    <name evidence="18" type="ORF">ICN82_17690</name>
</gene>
<keyword evidence="4" id="KW-1003">Cell membrane</keyword>
<feature type="domain" description="PLD phosphodiesterase" evidence="17">
    <location>
        <begin position="383"/>
        <end position="410"/>
    </location>
</feature>
<evidence type="ECO:0000256" key="3">
    <source>
        <dbReference type="ARBA" id="ARBA00004651"/>
    </source>
</evidence>
<keyword evidence="19" id="KW-1185">Reference proteome</keyword>
<evidence type="ECO:0000256" key="9">
    <source>
        <dbReference type="ARBA" id="ARBA00022737"/>
    </source>
</evidence>
<evidence type="ECO:0000256" key="10">
    <source>
        <dbReference type="ARBA" id="ARBA00022989"/>
    </source>
</evidence>
<evidence type="ECO:0000256" key="14">
    <source>
        <dbReference type="ARBA" id="ARBA00023264"/>
    </source>
</evidence>
<dbReference type="PANTHER" id="PTHR21248">
    <property type="entry name" value="CARDIOLIPIN SYNTHASE"/>
    <property type="match status" value="1"/>
</dbReference>
<keyword evidence="12 16" id="KW-0472">Membrane</keyword>
<evidence type="ECO:0000256" key="5">
    <source>
        <dbReference type="ARBA" id="ARBA00022516"/>
    </source>
</evidence>
<dbReference type="RefSeq" id="WP_193185480.1">
    <property type="nucleotide sequence ID" value="NZ_JACVXA010000069.1"/>
</dbReference>
<comment type="caution">
    <text evidence="18">The sequence shown here is derived from an EMBL/GenBank/DDBJ whole genome shotgun (WGS) entry which is preliminary data.</text>
</comment>
<evidence type="ECO:0000256" key="16">
    <source>
        <dbReference type="SAM" id="Phobius"/>
    </source>
</evidence>
<evidence type="ECO:0000256" key="13">
    <source>
        <dbReference type="ARBA" id="ARBA00023209"/>
    </source>
</evidence>
<proteinExistence type="predicted"/>
<keyword evidence="6" id="KW-0964">Secreted</keyword>
<dbReference type="InterPro" id="IPR025202">
    <property type="entry name" value="PLD-like_dom"/>
</dbReference>
<keyword evidence="5" id="KW-0444">Lipid biosynthesis</keyword>
<evidence type="ECO:0000256" key="7">
    <source>
        <dbReference type="ARBA" id="ARBA00022679"/>
    </source>
</evidence>
<feature type="transmembrane region" description="Helical" evidence="16">
    <location>
        <begin position="34"/>
        <end position="55"/>
    </location>
</feature>
<reference evidence="18" key="1">
    <citation type="submission" date="2020-09" db="EMBL/GenBank/DDBJ databases">
        <title>A novel bacterium of genus Mangrovicoccus, isolated from South China Sea.</title>
        <authorList>
            <person name="Huang H."/>
            <person name="Mo K."/>
            <person name="Hu Y."/>
        </authorList>
    </citation>
    <scope>NUCLEOTIDE SEQUENCE</scope>
    <source>
        <strain evidence="18">HB182678</strain>
    </source>
</reference>
<keyword evidence="14" id="KW-1208">Phospholipid metabolism</keyword>
<keyword evidence="9" id="KW-0677">Repeat</keyword>
<dbReference type="EC" id="2.7.8.-" evidence="15"/>
<accession>A0A8J6ZDS8</accession>
<evidence type="ECO:0000259" key="17">
    <source>
        <dbReference type="PROSITE" id="PS50035"/>
    </source>
</evidence>
<evidence type="ECO:0000256" key="8">
    <source>
        <dbReference type="ARBA" id="ARBA00022692"/>
    </source>
</evidence>
<dbReference type="InterPro" id="IPR027379">
    <property type="entry name" value="CLS_N"/>
</dbReference>
<protein>
    <recommendedName>
        <fullName evidence="15">Cardiolipin synthase</fullName>
        <ecNumber evidence="15">2.7.8.-</ecNumber>
    </recommendedName>
</protein>
<keyword evidence="8 16" id="KW-0812">Transmembrane</keyword>
<dbReference type="NCBIfam" id="TIGR04265">
    <property type="entry name" value="bac_cardiolipin"/>
    <property type="match status" value="1"/>
</dbReference>
<dbReference type="PROSITE" id="PS50035">
    <property type="entry name" value="PLD"/>
    <property type="match status" value="2"/>
</dbReference>
<sequence>MWAEIAVLAVVTIHLVAAACAWRAVRKSRTPEGSVGWAVFLLAAPLWGVPLYLIFGHHKYRRYTLTRRASAEVIAGLRERAEAMRPATPPDPDPRLFERLAGLPALQGNALVPLIDGEAGFAAMFAAIDAARSYLLVQFYIIHDDRTGRALRDRLVAAAARGVSVRLLADPVGSYRLPQSYLADLRAAGIEVAERPESWRPRSRFRINFRNHRKTLIADGQVAFIGGLNVGDEYLGRSARFGHWRDTHLEIRGPVVGQAQLMFAEDWLWVSGELILDQLDWEIAPQARDMTALLLPSGPADELETGALFFFSAIAAARRRIWIASPYCVPDSDLMSALKHAALRGVEVCILVPDACDHRLPWLAAFACFDTLRGAGVEIWRYREGFMHQKVVLVDDRLAAIGTANFDNRSFRLNFEAMVLGFDPRFAAEVAAMLEADFARAFRLEQPLSAQPWHLRLGAPVARLLAPIL</sequence>
<keyword evidence="10 16" id="KW-1133">Transmembrane helix</keyword>
<keyword evidence="13" id="KW-0594">Phospholipid biosynthesis</keyword>
<dbReference type="GO" id="GO:0005576">
    <property type="term" value="C:extracellular region"/>
    <property type="evidence" value="ECO:0007669"/>
    <property type="project" value="UniProtKB-SubCell"/>
</dbReference>
<dbReference type="InterPro" id="IPR001736">
    <property type="entry name" value="PLipase_D/transphosphatidylase"/>
</dbReference>
<dbReference type="EMBL" id="JACVXA010000069">
    <property type="protein sequence ID" value="MBE3640040.1"/>
    <property type="molecule type" value="Genomic_DNA"/>
</dbReference>
<dbReference type="GO" id="GO:0032049">
    <property type="term" value="P:cardiolipin biosynthetic process"/>
    <property type="evidence" value="ECO:0007669"/>
    <property type="project" value="UniProtKB-UniRule"/>
</dbReference>
<dbReference type="Pfam" id="PF13091">
    <property type="entry name" value="PLDc_2"/>
    <property type="match status" value="2"/>
</dbReference>
<dbReference type="Proteomes" id="UP000609121">
    <property type="component" value="Unassembled WGS sequence"/>
</dbReference>
<dbReference type="SMART" id="SM00155">
    <property type="entry name" value="PLDc"/>
    <property type="match status" value="2"/>
</dbReference>
<dbReference type="PANTHER" id="PTHR21248:SF22">
    <property type="entry name" value="PHOSPHOLIPASE D"/>
    <property type="match status" value="1"/>
</dbReference>
<keyword evidence="11" id="KW-0443">Lipid metabolism</keyword>
<evidence type="ECO:0000313" key="18">
    <source>
        <dbReference type="EMBL" id="MBE3640040.1"/>
    </source>
</evidence>
<dbReference type="Pfam" id="PF13396">
    <property type="entry name" value="PLDc_N"/>
    <property type="match status" value="1"/>
</dbReference>
<comment type="function">
    <text evidence="1">Could be a virulence factor.</text>
</comment>